<protein>
    <submittedName>
        <fullName evidence="1">Uncharacterized protein</fullName>
    </submittedName>
</protein>
<dbReference type="AlphaFoldDB" id="A0A1Y3QVY4"/>
<sequence length="69" mass="8116">MQCALIKSNTEILLLMPNILEWGHDKVNLFELHIKSDTVIINYTTTEGKQRDFKFPLAGFKEKYLEQFI</sequence>
<evidence type="ECO:0000313" key="1">
    <source>
        <dbReference type="EMBL" id="OUN03255.1"/>
    </source>
</evidence>
<accession>A0A1Y3QVY4</accession>
<dbReference type="OrthoDB" id="1001900at2"/>
<organism evidence="1 2">
    <name type="scientific">Alistipes onderdonkii</name>
    <dbReference type="NCBI Taxonomy" id="328813"/>
    <lineage>
        <taxon>Bacteria</taxon>
        <taxon>Pseudomonadati</taxon>
        <taxon>Bacteroidota</taxon>
        <taxon>Bacteroidia</taxon>
        <taxon>Bacteroidales</taxon>
        <taxon>Rikenellaceae</taxon>
        <taxon>Alistipes</taxon>
    </lineage>
</organism>
<evidence type="ECO:0000313" key="2">
    <source>
        <dbReference type="Proteomes" id="UP000195772"/>
    </source>
</evidence>
<name>A0A1Y3QVY4_9BACT</name>
<dbReference type="EMBL" id="NFHB01000005">
    <property type="protein sequence ID" value="OUN03255.1"/>
    <property type="molecule type" value="Genomic_DNA"/>
</dbReference>
<gene>
    <name evidence="1" type="ORF">B5G41_09275</name>
</gene>
<proteinExistence type="predicted"/>
<comment type="caution">
    <text evidence="1">The sequence shown here is derived from an EMBL/GenBank/DDBJ whole genome shotgun (WGS) entry which is preliminary data.</text>
</comment>
<dbReference type="Proteomes" id="UP000195772">
    <property type="component" value="Unassembled WGS sequence"/>
</dbReference>
<reference evidence="2" key="1">
    <citation type="submission" date="2017-04" db="EMBL/GenBank/DDBJ databases">
        <title>Function of individual gut microbiota members based on whole genome sequencing of pure cultures obtained from chicken caecum.</title>
        <authorList>
            <person name="Medvecky M."/>
            <person name="Cejkova D."/>
            <person name="Polansky O."/>
            <person name="Karasova D."/>
            <person name="Kubasova T."/>
            <person name="Cizek A."/>
            <person name="Rychlik I."/>
        </authorList>
    </citation>
    <scope>NUCLEOTIDE SEQUENCE [LARGE SCALE GENOMIC DNA]</scope>
    <source>
        <strain evidence="2">An90</strain>
    </source>
</reference>